<sequence>MLLLVVVWVVARCSEEDARLLPSSLRGVRSVVRSERVWRALREFFADRFRVAIDQDSCGTTKKSRVHPADLVDSKWSLDVSLPLMIAQSRWAGTQENANATLVAFHARRRPRHELSECAATWAPGSWFTSSTDRGRCCDGGQLRDPRLLRHHFFVVSGERPRGRWLFRELGSKHAWRAPRTSDTAPRVRCYDEVIDVALPPPAFLRRGPGDDDEISAKKKNKRYLAMHAEGGQGPPEYDLRRAVTRAWAPDWWQGASEQKAIEALEARGVELAIRKVMTKAEHEVAMRDSKFCLVIEGYAPWTPRLVEAIKAGCVPAILSPSYRPPFASLLDWHKFAAFLAPEDVLDLPGKLLALDYDELHRHLLTVRRLFSYCLPPFDCDGDDALPLVMFEMARRQRRDHHLRRRNAARHQSRGGGANALLETLAGGDFVEVGSVVALTTTDDKRPRRTTLDFRCRPDGRACAYAVGDGTILWNCSTVNAAACACRRLDVRRVGVVHLE</sequence>
<accession>A0AAD7XP51</accession>
<dbReference type="AlphaFoldDB" id="A0AAD7XP51"/>
<comment type="caution">
    <text evidence="4">The sequence shown here is derived from an EMBL/GenBank/DDBJ whole genome shotgun (WGS) entry which is preliminary data.</text>
</comment>
<feature type="chain" id="PRO_5041960693" description="Exostosin GT47 domain-containing protein" evidence="2">
    <location>
        <begin position="19"/>
        <end position="500"/>
    </location>
</feature>
<evidence type="ECO:0000313" key="5">
    <source>
        <dbReference type="Proteomes" id="UP001230188"/>
    </source>
</evidence>
<dbReference type="EMBL" id="JAQMWT010000361">
    <property type="protein sequence ID" value="KAJ8603060.1"/>
    <property type="molecule type" value="Genomic_DNA"/>
</dbReference>
<dbReference type="GO" id="GO:0016757">
    <property type="term" value="F:glycosyltransferase activity"/>
    <property type="evidence" value="ECO:0007669"/>
    <property type="project" value="InterPro"/>
</dbReference>
<feature type="signal peptide" evidence="2">
    <location>
        <begin position="1"/>
        <end position="18"/>
    </location>
</feature>
<dbReference type="Proteomes" id="UP001230188">
    <property type="component" value="Unassembled WGS sequence"/>
</dbReference>
<name>A0AAD7XP51_9STRA</name>
<protein>
    <recommendedName>
        <fullName evidence="3">Exostosin GT47 domain-containing protein</fullName>
    </recommendedName>
</protein>
<proteinExistence type="inferred from homology"/>
<dbReference type="PANTHER" id="PTHR11062">
    <property type="entry name" value="EXOSTOSIN HEPARAN SULFATE GLYCOSYLTRANSFERASE -RELATED"/>
    <property type="match status" value="1"/>
</dbReference>
<dbReference type="InterPro" id="IPR040911">
    <property type="entry name" value="Exostosin_GT47"/>
</dbReference>
<keyword evidence="5" id="KW-1185">Reference proteome</keyword>
<comment type="similarity">
    <text evidence="1">Belongs to the glycosyltransferase 47 family.</text>
</comment>
<evidence type="ECO:0000256" key="1">
    <source>
        <dbReference type="ARBA" id="ARBA00010271"/>
    </source>
</evidence>
<reference evidence="4" key="1">
    <citation type="submission" date="2023-01" db="EMBL/GenBank/DDBJ databases">
        <title>Metagenome sequencing of chrysophaentin producing Chrysophaeum taylorii.</title>
        <authorList>
            <person name="Davison J."/>
            <person name="Bewley C."/>
        </authorList>
    </citation>
    <scope>NUCLEOTIDE SEQUENCE</scope>
    <source>
        <strain evidence="4">NIES-1699</strain>
    </source>
</reference>
<dbReference type="InterPro" id="IPR004263">
    <property type="entry name" value="Exostosin"/>
</dbReference>
<evidence type="ECO:0000259" key="3">
    <source>
        <dbReference type="Pfam" id="PF03016"/>
    </source>
</evidence>
<evidence type="ECO:0000313" key="4">
    <source>
        <dbReference type="EMBL" id="KAJ8603060.1"/>
    </source>
</evidence>
<feature type="domain" description="Exostosin GT47" evidence="3">
    <location>
        <begin position="152"/>
        <end position="349"/>
    </location>
</feature>
<keyword evidence="2" id="KW-0732">Signal</keyword>
<organism evidence="4 5">
    <name type="scientific">Chrysophaeum taylorii</name>
    <dbReference type="NCBI Taxonomy" id="2483200"/>
    <lineage>
        <taxon>Eukaryota</taxon>
        <taxon>Sar</taxon>
        <taxon>Stramenopiles</taxon>
        <taxon>Ochrophyta</taxon>
        <taxon>Pelagophyceae</taxon>
        <taxon>Pelagomonadales</taxon>
        <taxon>Pelagomonadaceae</taxon>
        <taxon>Chrysophaeum</taxon>
    </lineage>
</organism>
<dbReference type="Pfam" id="PF03016">
    <property type="entry name" value="Exostosin_GT47"/>
    <property type="match status" value="1"/>
</dbReference>
<evidence type="ECO:0000256" key="2">
    <source>
        <dbReference type="SAM" id="SignalP"/>
    </source>
</evidence>
<gene>
    <name evidence="4" type="ORF">CTAYLR_006654</name>
</gene>